<name>A0A6A4HNP8_9AGAR</name>
<evidence type="ECO:0000313" key="1">
    <source>
        <dbReference type="EMBL" id="KAE9398988.1"/>
    </source>
</evidence>
<evidence type="ECO:0000313" key="2">
    <source>
        <dbReference type="Proteomes" id="UP000799118"/>
    </source>
</evidence>
<sequence>MWSNDSNTVQQNSTRLLSHHWAVGHLWNADVILFYTESCKSPEYSEHIYSFTKKPPLEGHDAEGFHRRRVRWQNVSEITPSSSRLAPERVFAKKRDDKNSEHLPIISSVGLYKICEMSPVYQVPKGIVGPQEHYVRICIVRKGIQVRAAAVYSEIDACLERNFFQFWILSTLDPPAST</sequence>
<keyword evidence="2" id="KW-1185">Reference proteome</keyword>
<accession>A0A6A4HNP8</accession>
<dbReference type="Proteomes" id="UP000799118">
    <property type="component" value="Unassembled WGS sequence"/>
</dbReference>
<dbReference type="AlphaFoldDB" id="A0A6A4HNP8"/>
<dbReference type="EMBL" id="ML769475">
    <property type="protein sequence ID" value="KAE9398988.1"/>
    <property type="molecule type" value="Genomic_DNA"/>
</dbReference>
<proteinExistence type="predicted"/>
<organism evidence="1 2">
    <name type="scientific">Gymnopus androsaceus JB14</name>
    <dbReference type="NCBI Taxonomy" id="1447944"/>
    <lineage>
        <taxon>Eukaryota</taxon>
        <taxon>Fungi</taxon>
        <taxon>Dikarya</taxon>
        <taxon>Basidiomycota</taxon>
        <taxon>Agaricomycotina</taxon>
        <taxon>Agaricomycetes</taxon>
        <taxon>Agaricomycetidae</taxon>
        <taxon>Agaricales</taxon>
        <taxon>Marasmiineae</taxon>
        <taxon>Omphalotaceae</taxon>
        <taxon>Gymnopus</taxon>
    </lineage>
</organism>
<reference evidence="1" key="1">
    <citation type="journal article" date="2019" name="Environ. Microbiol.">
        <title>Fungal ecological strategies reflected in gene transcription - a case study of two litter decomposers.</title>
        <authorList>
            <person name="Barbi F."/>
            <person name="Kohler A."/>
            <person name="Barry K."/>
            <person name="Baskaran P."/>
            <person name="Daum C."/>
            <person name="Fauchery L."/>
            <person name="Ihrmark K."/>
            <person name="Kuo A."/>
            <person name="LaButti K."/>
            <person name="Lipzen A."/>
            <person name="Morin E."/>
            <person name="Grigoriev I.V."/>
            <person name="Henrissat B."/>
            <person name="Lindahl B."/>
            <person name="Martin F."/>
        </authorList>
    </citation>
    <scope>NUCLEOTIDE SEQUENCE</scope>
    <source>
        <strain evidence="1">JB14</strain>
    </source>
</reference>
<gene>
    <name evidence="1" type="ORF">BT96DRAFT_939786</name>
</gene>
<protein>
    <submittedName>
        <fullName evidence="1">Uncharacterized protein</fullName>
    </submittedName>
</protein>